<name>A0A8H5F8Q4_9AGAR</name>
<dbReference type="EMBL" id="JAACJJ010000014">
    <property type="protein sequence ID" value="KAF5327854.1"/>
    <property type="molecule type" value="Genomic_DNA"/>
</dbReference>
<dbReference type="PANTHER" id="PTHR11559">
    <property type="entry name" value="CARBOXYLESTERASE"/>
    <property type="match status" value="1"/>
</dbReference>
<dbReference type="SUPFAM" id="SSF53474">
    <property type="entry name" value="alpha/beta-Hydrolases"/>
    <property type="match status" value="1"/>
</dbReference>
<feature type="domain" description="Carboxylesterase type B" evidence="1">
    <location>
        <begin position="11"/>
        <end position="206"/>
    </location>
</feature>
<evidence type="ECO:0000313" key="3">
    <source>
        <dbReference type="Proteomes" id="UP000567179"/>
    </source>
</evidence>
<protein>
    <recommendedName>
        <fullName evidence="1">Carboxylesterase type B domain-containing protein</fullName>
    </recommendedName>
</protein>
<dbReference type="InterPro" id="IPR029058">
    <property type="entry name" value="AB_hydrolase_fold"/>
</dbReference>
<dbReference type="InterPro" id="IPR002018">
    <property type="entry name" value="CarbesteraseB"/>
</dbReference>
<dbReference type="Proteomes" id="UP000567179">
    <property type="component" value="Unassembled WGS sequence"/>
</dbReference>
<dbReference type="InterPro" id="IPR050309">
    <property type="entry name" value="Type-B_Carboxylest/Lipase"/>
</dbReference>
<dbReference type="OrthoDB" id="3027624at2759"/>
<reference evidence="2 3" key="1">
    <citation type="journal article" date="2020" name="ISME J.">
        <title>Uncovering the hidden diversity of litter-decomposition mechanisms in mushroom-forming fungi.</title>
        <authorList>
            <person name="Floudas D."/>
            <person name="Bentzer J."/>
            <person name="Ahren D."/>
            <person name="Johansson T."/>
            <person name="Persson P."/>
            <person name="Tunlid A."/>
        </authorList>
    </citation>
    <scope>NUCLEOTIDE SEQUENCE [LARGE SCALE GENOMIC DNA]</scope>
    <source>
        <strain evidence="2 3">CBS 101986</strain>
    </source>
</reference>
<proteinExistence type="predicted"/>
<dbReference type="Pfam" id="PF00135">
    <property type="entry name" value="COesterase"/>
    <property type="match status" value="1"/>
</dbReference>
<keyword evidence="3" id="KW-1185">Reference proteome</keyword>
<evidence type="ECO:0000313" key="2">
    <source>
        <dbReference type="EMBL" id="KAF5327854.1"/>
    </source>
</evidence>
<dbReference type="Gene3D" id="3.40.50.1820">
    <property type="entry name" value="alpha/beta hydrolase"/>
    <property type="match status" value="1"/>
</dbReference>
<dbReference type="AlphaFoldDB" id="A0A8H5F8Q4"/>
<organism evidence="2 3">
    <name type="scientific">Psilocybe cf. subviscida</name>
    <dbReference type="NCBI Taxonomy" id="2480587"/>
    <lineage>
        <taxon>Eukaryota</taxon>
        <taxon>Fungi</taxon>
        <taxon>Dikarya</taxon>
        <taxon>Basidiomycota</taxon>
        <taxon>Agaricomycotina</taxon>
        <taxon>Agaricomycetes</taxon>
        <taxon>Agaricomycetidae</taxon>
        <taxon>Agaricales</taxon>
        <taxon>Agaricineae</taxon>
        <taxon>Strophariaceae</taxon>
        <taxon>Psilocybe</taxon>
    </lineage>
</organism>
<gene>
    <name evidence="2" type="ORF">D9619_004770</name>
</gene>
<evidence type="ECO:0000259" key="1">
    <source>
        <dbReference type="Pfam" id="PF00135"/>
    </source>
</evidence>
<sequence length="232" mass="26202">MRLRERASTKIERGDFLRVPYIGGTTANEGTFFSSSVRLRGLSGQAETDAFVNYIENLVIDNSTLTNNVVSAFVEQYPANDPTAGAPFTTGDSLFDRTAAFYTNEMFLSVRRFFFQHAAARQPMFAFIFREFIPGNDISKGVTHGMELELFFGPPSLPANASIDSGLQTQMRDFYINFVNDLNPGPQWEPFNPRSPRVLQLQSDNVTMIPDDWDSERVDFCNSLKVMAEFEK</sequence>
<comment type="caution">
    <text evidence="2">The sequence shown here is derived from an EMBL/GenBank/DDBJ whole genome shotgun (WGS) entry which is preliminary data.</text>
</comment>
<accession>A0A8H5F8Q4</accession>